<comment type="caution">
    <text evidence="1">The sequence shown here is derived from an EMBL/GenBank/DDBJ whole genome shotgun (WGS) entry which is preliminary data.</text>
</comment>
<evidence type="ECO:0000313" key="2">
    <source>
        <dbReference type="Proteomes" id="UP001295684"/>
    </source>
</evidence>
<reference evidence="1" key="1">
    <citation type="submission" date="2023-07" db="EMBL/GenBank/DDBJ databases">
        <authorList>
            <consortium name="AG Swart"/>
            <person name="Singh M."/>
            <person name="Singh A."/>
            <person name="Seah K."/>
            <person name="Emmerich C."/>
        </authorList>
    </citation>
    <scope>NUCLEOTIDE SEQUENCE</scope>
    <source>
        <strain evidence="1">DP1</strain>
    </source>
</reference>
<dbReference type="AlphaFoldDB" id="A0AAD1XU75"/>
<sequence>MEARLAECRVRRKEMIEGVKLLESIKQKSSFIDFIDGGYSLVVSLNITKNMIAIKLMKGLKIDYYKKVYFLFDHFNNRSAFTHSLMTNTFIAKQYNSFVISGLTSCRLNLNKVIAPFCRAIVGRAGCLVLSSFKISRKSLQRLITSARNMDYIILDHSELEFDGIKFSPGTQFKIRKFEITDCDHKELVNNREYPSKLLSLFRAISECSLKDSLKAIKVTSDHTNFDQMSKGEHFNYLNNIELKLNDNTYNF</sequence>
<gene>
    <name evidence="1" type="ORF">ECRASSUSDP1_LOCUS20635</name>
</gene>
<organism evidence="1 2">
    <name type="scientific">Euplotes crassus</name>
    <dbReference type="NCBI Taxonomy" id="5936"/>
    <lineage>
        <taxon>Eukaryota</taxon>
        <taxon>Sar</taxon>
        <taxon>Alveolata</taxon>
        <taxon>Ciliophora</taxon>
        <taxon>Intramacronucleata</taxon>
        <taxon>Spirotrichea</taxon>
        <taxon>Hypotrichia</taxon>
        <taxon>Euplotida</taxon>
        <taxon>Euplotidae</taxon>
        <taxon>Moneuplotes</taxon>
    </lineage>
</organism>
<proteinExistence type="predicted"/>
<evidence type="ECO:0000313" key="1">
    <source>
        <dbReference type="EMBL" id="CAI2379226.1"/>
    </source>
</evidence>
<keyword evidence="2" id="KW-1185">Reference proteome</keyword>
<dbReference type="EMBL" id="CAMPGE010021046">
    <property type="protein sequence ID" value="CAI2379226.1"/>
    <property type="molecule type" value="Genomic_DNA"/>
</dbReference>
<name>A0AAD1XU75_EUPCR</name>
<protein>
    <submittedName>
        <fullName evidence="1">Uncharacterized protein</fullName>
    </submittedName>
</protein>
<accession>A0AAD1XU75</accession>
<dbReference type="Proteomes" id="UP001295684">
    <property type="component" value="Unassembled WGS sequence"/>
</dbReference>